<feature type="compositionally biased region" description="Low complexity" evidence="1">
    <location>
        <begin position="60"/>
        <end position="78"/>
    </location>
</feature>
<evidence type="ECO:0000313" key="3">
    <source>
        <dbReference type="EMBL" id="XBV87010.1"/>
    </source>
</evidence>
<keyword evidence="2" id="KW-0812">Transmembrane</keyword>
<sequence>MTILLAFIWLACSIMFVVALVRAFRKKGKKRVVAYWFIGGFAALIISTMVDPPVASEAASKPATPSAAAKNASNAKTTVAPKQDPNADKLKTLQKLLPDSCKHDVSERYDYLAANPENVFVVVPATIRGDKVVMQVKAKNVKFTCSLSLRSQDVALQFSDSAQGKKIEAQHEAAMQQQAADAQAAANRQMVADQIRETCNNVKVVIDAFNWSMDDDFVHTNGQVTNVSGESMDSLEAEISFYTADGTFVKSDDAFLKYDPVLPNQTSPFEGITTGNPSMATAHIRIKEIFGGEIDAMDRATYNKSC</sequence>
<dbReference type="RefSeq" id="WP_350245107.1">
    <property type="nucleotide sequence ID" value="NZ_CP158299.1"/>
</dbReference>
<accession>A0AAU7UF05</accession>
<dbReference type="EMBL" id="CP158299">
    <property type="protein sequence ID" value="XBV87010.1"/>
    <property type="molecule type" value="Genomic_DNA"/>
</dbReference>
<dbReference type="KEGG" id="dsc:ABOD76_12090"/>
<feature type="transmembrane region" description="Helical" evidence="2">
    <location>
        <begin position="32"/>
        <end position="50"/>
    </location>
</feature>
<reference evidence="3" key="1">
    <citation type="submission" date="2024-06" db="EMBL/GenBank/DDBJ databases">
        <title>Draft Genome Sequence of Deinococcus sonorensis Type Strain KR-87, a Biofilm Producing Representative of the Genus Deinococcus.</title>
        <authorList>
            <person name="Boren L.S."/>
            <person name="Grosso R.A."/>
            <person name="Hugenberg-Cox A.N."/>
            <person name="Hill J.T.E."/>
            <person name="Albert C.M."/>
            <person name="Tuohy J.M."/>
        </authorList>
    </citation>
    <scope>NUCLEOTIDE SEQUENCE</scope>
    <source>
        <strain evidence="3">KR-87</strain>
    </source>
</reference>
<evidence type="ECO:0000256" key="1">
    <source>
        <dbReference type="SAM" id="MobiDB-lite"/>
    </source>
</evidence>
<proteinExistence type="predicted"/>
<feature type="region of interest" description="Disordered" evidence="1">
    <location>
        <begin position="60"/>
        <end position="85"/>
    </location>
</feature>
<dbReference type="AlphaFoldDB" id="A0AAU7UF05"/>
<keyword evidence="2" id="KW-0472">Membrane</keyword>
<keyword evidence="2" id="KW-1133">Transmembrane helix</keyword>
<organism evidence="3">
    <name type="scientific">Deinococcus sonorensis KR-87</name>
    <dbReference type="NCBI Taxonomy" id="694439"/>
    <lineage>
        <taxon>Bacteria</taxon>
        <taxon>Thermotogati</taxon>
        <taxon>Deinococcota</taxon>
        <taxon>Deinococci</taxon>
        <taxon>Deinococcales</taxon>
        <taxon>Deinococcaceae</taxon>
        <taxon>Deinococcus</taxon>
    </lineage>
</organism>
<protein>
    <submittedName>
        <fullName evidence="3">Uncharacterized protein</fullName>
    </submittedName>
</protein>
<name>A0AAU7UF05_9DEIO</name>
<gene>
    <name evidence="3" type="ORF">ABOD76_12090</name>
</gene>
<evidence type="ECO:0000256" key="2">
    <source>
        <dbReference type="SAM" id="Phobius"/>
    </source>
</evidence>
<feature type="transmembrane region" description="Helical" evidence="2">
    <location>
        <begin position="6"/>
        <end position="25"/>
    </location>
</feature>